<comment type="cofactor">
    <cofactor evidence="1">
        <name>NAD(+)</name>
        <dbReference type="ChEBI" id="CHEBI:57540"/>
    </cofactor>
</comment>
<evidence type="ECO:0000313" key="6">
    <source>
        <dbReference type="EMBL" id="QEG98944.1"/>
    </source>
</evidence>
<dbReference type="GO" id="GO:0042732">
    <property type="term" value="P:D-xylose metabolic process"/>
    <property type="evidence" value="ECO:0007669"/>
    <property type="project" value="InterPro"/>
</dbReference>
<organism evidence="6">
    <name type="scientific">Streptomyces venezuelae</name>
    <dbReference type="NCBI Taxonomy" id="54571"/>
    <lineage>
        <taxon>Bacteria</taxon>
        <taxon>Bacillati</taxon>
        <taxon>Actinomycetota</taxon>
        <taxon>Actinomycetes</taxon>
        <taxon>Kitasatosporales</taxon>
        <taxon>Streptomycetaceae</taxon>
        <taxon>Streptomyces</taxon>
    </lineage>
</organism>
<name>A0A5B9T5A7_STRVZ</name>
<evidence type="ECO:0000256" key="4">
    <source>
        <dbReference type="ARBA" id="ARBA00023239"/>
    </source>
</evidence>
<dbReference type="RefSeq" id="WP_150164445.1">
    <property type="nucleotide sequence ID" value="NZ_CP029193.1"/>
</dbReference>
<gene>
    <name evidence="7" type="ORF">DEJ47_02365</name>
</gene>
<feature type="domain" description="NAD-dependent epimerase/dehydratase" evidence="5">
    <location>
        <begin position="5"/>
        <end position="248"/>
    </location>
</feature>
<dbReference type="Proteomes" id="UP000323046">
    <property type="component" value="Chromosome"/>
</dbReference>
<dbReference type="EMBL" id="CP029193">
    <property type="protein sequence ID" value="QES25458.1"/>
    <property type="molecule type" value="Genomic_DNA"/>
</dbReference>
<reference evidence="7 8" key="1">
    <citation type="submission" date="2018-05" db="EMBL/GenBank/DDBJ databases">
        <title>Streptomyces venezuelae.</title>
        <authorList>
            <person name="Kim W."/>
            <person name="Lee N."/>
            <person name="Cho B.-K."/>
        </authorList>
    </citation>
    <scope>NUCLEOTIDE SEQUENCE [LARGE SCALE GENOMIC DNA]</scope>
    <source>
        <strain evidence="7 8">ATCC 14583</strain>
    </source>
</reference>
<dbReference type="Pfam" id="PF01370">
    <property type="entry name" value="Epimerase"/>
    <property type="match status" value="1"/>
</dbReference>
<dbReference type="InterPro" id="IPR044516">
    <property type="entry name" value="UXS-like"/>
</dbReference>
<dbReference type="GO" id="GO:0070403">
    <property type="term" value="F:NAD+ binding"/>
    <property type="evidence" value="ECO:0007669"/>
    <property type="project" value="InterPro"/>
</dbReference>
<evidence type="ECO:0000313" key="8">
    <source>
        <dbReference type="Proteomes" id="UP000323046"/>
    </source>
</evidence>
<keyword evidence="2" id="KW-0210">Decarboxylase</keyword>
<dbReference type="OrthoDB" id="9801785at2"/>
<dbReference type="SUPFAM" id="SSF51735">
    <property type="entry name" value="NAD(P)-binding Rossmann-fold domains"/>
    <property type="match status" value="1"/>
</dbReference>
<keyword evidence="4" id="KW-0456">Lyase</keyword>
<dbReference type="PANTHER" id="PTHR43078:SF6">
    <property type="entry name" value="UDP-GLUCURONIC ACID DECARBOXYLASE 1"/>
    <property type="match status" value="1"/>
</dbReference>
<evidence type="ECO:0000256" key="2">
    <source>
        <dbReference type="ARBA" id="ARBA00022793"/>
    </source>
</evidence>
<dbReference type="InterPro" id="IPR036291">
    <property type="entry name" value="NAD(P)-bd_dom_sf"/>
</dbReference>
<dbReference type="GO" id="GO:0048040">
    <property type="term" value="F:UDP-glucuronate decarboxylase activity"/>
    <property type="evidence" value="ECO:0007669"/>
    <property type="project" value="TreeGrafter"/>
</dbReference>
<keyword evidence="8" id="KW-1185">Reference proteome</keyword>
<dbReference type="EMBL" id="MK483114">
    <property type="protein sequence ID" value="QEG98944.1"/>
    <property type="molecule type" value="Genomic_DNA"/>
</dbReference>
<dbReference type="InterPro" id="IPR001509">
    <property type="entry name" value="Epimerase_deHydtase"/>
</dbReference>
<keyword evidence="3" id="KW-0520">NAD</keyword>
<evidence type="ECO:0000256" key="3">
    <source>
        <dbReference type="ARBA" id="ARBA00023027"/>
    </source>
</evidence>
<sequence>MRKKILITGGAGFIGLHLARRLAASCDVTLLDDFSRGRSDAELAELLGSVELVEHDLTTPIPDGLLGDDYAEVYHLAAVVGVAESNDNPRRVLRTNLLTTVHLLDWFSGLTGATLCFASSSEAYAGSVEAGVASVPTDEDVPLMVPDLTVPRSSYGFSKITGELLCRTYARTHGFALRMVRFHNVYGPRMGYDHVIPQFVERLLGGADPFEIYGADQTRAFCYVDDAVDAIVALTALPTKEPLLVNVGNDQEEVLIRDLARHVFDALDRHPALDVHPAPPLSPARRLPDIARLRELTGYSPAVPLCEGLRRTCEWYARHPRAAAAHGSGA</sequence>
<accession>A0A5B9T5A7</accession>
<evidence type="ECO:0000313" key="7">
    <source>
        <dbReference type="EMBL" id="QES25458.1"/>
    </source>
</evidence>
<proteinExistence type="predicted"/>
<evidence type="ECO:0000256" key="1">
    <source>
        <dbReference type="ARBA" id="ARBA00001911"/>
    </source>
</evidence>
<protein>
    <submittedName>
        <fullName evidence="6">Ant9</fullName>
    </submittedName>
    <submittedName>
        <fullName evidence="7">Epimerase</fullName>
    </submittedName>
</protein>
<dbReference type="PANTHER" id="PTHR43078">
    <property type="entry name" value="UDP-GLUCURONIC ACID DECARBOXYLASE-RELATED"/>
    <property type="match status" value="1"/>
</dbReference>
<reference evidence="6" key="2">
    <citation type="submission" date="2019-02" db="EMBL/GenBank/DDBJ databases">
        <title>Isolation and characterization of the pyrrolamide anthelvencin biosynthetic gene cluster from Streptomyces venezuelae ATCC14593.</title>
        <authorList>
            <person name="Aubry C."/>
            <person name="Clerici P."/>
            <person name="Gerbaud C."/>
            <person name="Micouin L."/>
            <person name="Pernodet J.-L."/>
            <person name="Lautru S."/>
        </authorList>
    </citation>
    <scope>NUCLEOTIDE SEQUENCE</scope>
    <source>
        <strain evidence="6">ATCC 14583</strain>
    </source>
</reference>
<dbReference type="Gene3D" id="3.40.50.720">
    <property type="entry name" value="NAD(P)-binding Rossmann-like Domain"/>
    <property type="match status" value="1"/>
</dbReference>
<evidence type="ECO:0000259" key="5">
    <source>
        <dbReference type="Pfam" id="PF01370"/>
    </source>
</evidence>
<dbReference type="AlphaFoldDB" id="A0A5B9T5A7"/>
<dbReference type="GO" id="GO:0005737">
    <property type="term" value="C:cytoplasm"/>
    <property type="evidence" value="ECO:0007669"/>
    <property type="project" value="TreeGrafter"/>
</dbReference>